<dbReference type="AlphaFoldDB" id="A0A9P5NS45"/>
<dbReference type="OrthoDB" id="2133190at2759"/>
<dbReference type="Proteomes" id="UP000724874">
    <property type="component" value="Unassembled WGS sequence"/>
</dbReference>
<evidence type="ECO:0000313" key="2">
    <source>
        <dbReference type="Proteomes" id="UP000724874"/>
    </source>
</evidence>
<sequence>MLFVLRTVLGSRVFEQTEQEGSGGVVGEGEGRVGLEDAKDRVVDLIVDVERREKAKRGSSSPLLA</sequence>
<dbReference type="EMBL" id="JADNYJ010000017">
    <property type="protein sequence ID" value="KAF8906759.1"/>
    <property type="molecule type" value="Genomic_DNA"/>
</dbReference>
<name>A0A9P5NS45_GYMJU</name>
<evidence type="ECO:0000313" key="1">
    <source>
        <dbReference type="EMBL" id="KAF8906759.1"/>
    </source>
</evidence>
<protein>
    <submittedName>
        <fullName evidence="1">Uncharacterized protein</fullName>
    </submittedName>
</protein>
<proteinExistence type="predicted"/>
<keyword evidence="2" id="KW-1185">Reference proteome</keyword>
<comment type="caution">
    <text evidence="1">The sequence shown here is derived from an EMBL/GenBank/DDBJ whole genome shotgun (WGS) entry which is preliminary data.</text>
</comment>
<accession>A0A9P5NS45</accession>
<feature type="non-terminal residue" evidence="1">
    <location>
        <position position="1"/>
    </location>
</feature>
<organism evidence="1 2">
    <name type="scientific">Gymnopilus junonius</name>
    <name type="common">Spectacular rustgill mushroom</name>
    <name type="synonym">Gymnopilus spectabilis subsp. junonius</name>
    <dbReference type="NCBI Taxonomy" id="109634"/>
    <lineage>
        <taxon>Eukaryota</taxon>
        <taxon>Fungi</taxon>
        <taxon>Dikarya</taxon>
        <taxon>Basidiomycota</taxon>
        <taxon>Agaricomycotina</taxon>
        <taxon>Agaricomycetes</taxon>
        <taxon>Agaricomycetidae</taxon>
        <taxon>Agaricales</taxon>
        <taxon>Agaricineae</taxon>
        <taxon>Hymenogastraceae</taxon>
        <taxon>Gymnopilus</taxon>
    </lineage>
</organism>
<gene>
    <name evidence="1" type="ORF">CPB84DRAFT_1769564</name>
</gene>
<reference evidence="1" key="1">
    <citation type="submission" date="2020-11" db="EMBL/GenBank/DDBJ databases">
        <authorList>
            <consortium name="DOE Joint Genome Institute"/>
            <person name="Ahrendt S."/>
            <person name="Riley R."/>
            <person name="Andreopoulos W."/>
            <person name="LaButti K."/>
            <person name="Pangilinan J."/>
            <person name="Ruiz-duenas F.J."/>
            <person name="Barrasa J.M."/>
            <person name="Sanchez-Garcia M."/>
            <person name="Camarero S."/>
            <person name="Miyauchi S."/>
            <person name="Serrano A."/>
            <person name="Linde D."/>
            <person name="Babiker R."/>
            <person name="Drula E."/>
            <person name="Ayuso-Fernandez I."/>
            <person name="Pacheco R."/>
            <person name="Padilla G."/>
            <person name="Ferreira P."/>
            <person name="Barriuso J."/>
            <person name="Kellner H."/>
            <person name="Castanera R."/>
            <person name="Alfaro M."/>
            <person name="Ramirez L."/>
            <person name="Pisabarro A.G."/>
            <person name="Kuo A."/>
            <person name="Tritt A."/>
            <person name="Lipzen A."/>
            <person name="He G."/>
            <person name="Yan M."/>
            <person name="Ng V."/>
            <person name="Cullen D."/>
            <person name="Martin F."/>
            <person name="Rosso M.-N."/>
            <person name="Henrissat B."/>
            <person name="Hibbett D."/>
            <person name="Martinez A.T."/>
            <person name="Grigoriev I.V."/>
        </authorList>
    </citation>
    <scope>NUCLEOTIDE SEQUENCE</scope>
    <source>
        <strain evidence="1">AH 44721</strain>
    </source>
</reference>